<dbReference type="EMBL" id="ATBP01000674">
    <property type="protein sequence ID" value="ETR69320.1"/>
    <property type="molecule type" value="Genomic_DNA"/>
</dbReference>
<evidence type="ECO:0000313" key="4">
    <source>
        <dbReference type="Proteomes" id="UP000189670"/>
    </source>
</evidence>
<dbReference type="Pfam" id="PF18998">
    <property type="entry name" value="Flg_new_2"/>
    <property type="match status" value="1"/>
</dbReference>
<dbReference type="Gene3D" id="2.60.40.3440">
    <property type="match status" value="2"/>
</dbReference>
<organism evidence="3 4">
    <name type="scientific">Candidatus Magnetoglobus multicellularis str. Araruama</name>
    <dbReference type="NCBI Taxonomy" id="890399"/>
    <lineage>
        <taxon>Bacteria</taxon>
        <taxon>Pseudomonadati</taxon>
        <taxon>Thermodesulfobacteriota</taxon>
        <taxon>Desulfobacteria</taxon>
        <taxon>Desulfobacterales</taxon>
        <taxon>Desulfobacteraceae</taxon>
        <taxon>Candidatus Magnetoglobus</taxon>
    </lineage>
</organism>
<gene>
    <name evidence="3" type="ORF">OMM_09709</name>
</gene>
<dbReference type="NCBIfam" id="NF012211">
    <property type="entry name" value="tand_rpt_95"/>
    <property type="match status" value="3"/>
</dbReference>
<dbReference type="Pfam" id="PF17963">
    <property type="entry name" value="Big_9"/>
    <property type="match status" value="3"/>
</dbReference>
<dbReference type="Proteomes" id="UP000189670">
    <property type="component" value="Unassembled WGS sequence"/>
</dbReference>
<dbReference type="Pfam" id="PF07603">
    <property type="entry name" value="Lcl_C"/>
    <property type="match status" value="1"/>
</dbReference>
<evidence type="ECO:0000313" key="3">
    <source>
        <dbReference type="EMBL" id="ETR69320.1"/>
    </source>
</evidence>
<dbReference type="InterPro" id="IPR011460">
    <property type="entry name" value="Lcl_C"/>
</dbReference>
<accession>A0A1V1P3C1</accession>
<feature type="non-terminal residue" evidence="3">
    <location>
        <position position="991"/>
    </location>
</feature>
<dbReference type="InterPro" id="IPR044060">
    <property type="entry name" value="Bacterial_rp_domain"/>
</dbReference>
<dbReference type="PANTHER" id="PTHR35812:SF1">
    <property type="entry name" value="LIPOPROTEIN"/>
    <property type="match status" value="1"/>
</dbReference>
<name>A0A1V1P3C1_9BACT</name>
<feature type="domain" description="Bacterial repeat" evidence="2">
    <location>
        <begin position="728"/>
        <end position="772"/>
    </location>
</feature>
<comment type="caution">
    <text evidence="3">The sequence shown here is derived from an EMBL/GenBank/DDBJ whole genome shotgun (WGS) entry which is preliminary data.</text>
</comment>
<protein>
    <submittedName>
        <fullName evidence="3">Uncharacterized protein</fullName>
    </submittedName>
</protein>
<feature type="domain" description="Lcl C-terminal" evidence="1">
    <location>
        <begin position="9"/>
        <end position="120"/>
    </location>
</feature>
<evidence type="ECO:0000259" key="2">
    <source>
        <dbReference type="Pfam" id="PF18998"/>
    </source>
</evidence>
<sequence length="991" mass="111366">MKLIINNDGTITDVNSGLMWQQDSSTDKMTWEKALEYSENLSMSGYDDWRLPTIKELRSIAVYSDFKPIVDEKYFHGDFSFIYWSSTTDFIKKEAWGDYFGEGSGVTTLKSNSFYARTVRGGQYLSSENLLIWSPEQASIWQAGDIMKITWDTQSISDDVIISISRKGGKNDTFIPISNSTPNDGEYEWIVTNPPSVNCMLRIAPLSFPDKVTTQGLFTIINTLPSEELDKQTVLSYSTGNAISENVPSSSIVAYLTSRDDSLTISDSQFDLEELFFNNWILKTSPTYNLNNSARVSNYYYYTITVVGETGTENFALKILDDKIELDSIPDQTINEDTPFCHITLNTNIEATEYDFDLSFKTSSPSIIASNRIYYSHDIEMQGVFHISLAPTADANGVAFITITVMNEEKFSASTTFELNVLPVNDPPEAFNTEIFTTENCAINGQLYAEDKDGTILSYSIVTYPVKGEITITNDGAIIYTPTNNLYGEDTFEYKVYDNENAESNTAIVSIFITPNNTPPVVSGINTFLDEDKYIYINLIASDPDNDPITYHILTNPTHGTISLTDETVLYTPNPNYNGPDSFTYKVNDGLSDSNTAKIMITIYPVYDIPQASFQQVTTSEGMPVNITLTGFSPDNKSLTYQISNQPTHGVLSQSSPYLTYTPDDHFYGTDEFTYIANDGISDSLPATVSLTVARSNTYVLNFLGNGYGTFKVNSSSVLLPQTMLFQAEQEVCFEAIPDTDWRFINWTGDLQSTENPICIIMDQNKTITANMEIKTFLLSIDGSEPITINNALHNLPFSKVYEIDTHITLENTSEFFNCWESDLQIFDNPYTFSINSDMAIIASFFPVPDWQSDIHVERLVNTTDVVTHDSVIIGAASQAYSKSASDLPDNYSCHIVLNNQSLEAMEKDIRQNNHHEYQWIIAVDPHGNADSSYIQTTATITWDPNTFSSEGHFLLKSMINDILIPDMRQTTEYQFTDNSYVSFKIIWKKL</sequence>
<dbReference type="PANTHER" id="PTHR35812">
    <property type="entry name" value="LIPOPROTEIN"/>
    <property type="match status" value="1"/>
</dbReference>
<reference evidence="4" key="1">
    <citation type="submission" date="2012-11" db="EMBL/GenBank/DDBJ databases">
        <authorList>
            <person name="Lucero-Rivera Y.E."/>
            <person name="Tovar-Ramirez D."/>
        </authorList>
    </citation>
    <scope>NUCLEOTIDE SEQUENCE [LARGE SCALE GENOMIC DNA]</scope>
    <source>
        <strain evidence="4">Araruama</strain>
    </source>
</reference>
<proteinExistence type="predicted"/>
<evidence type="ECO:0000259" key="1">
    <source>
        <dbReference type="Pfam" id="PF07603"/>
    </source>
</evidence>
<dbReference type="Gene3D" id="2.60.40.2810">
    <property type="match status" value="1"/>
</dbReference>
<dbReference type="AlphaFoldDB" id="A0A1V1P3C1"/>